<comment type="caution">
    <text evidence="4">The sequence shown here is derived from an EMBL/GenBank/DDBJ whole genome shotgun (WGS) entry which is preliminary data.</text>
</comment>
<dbReference type="GO" id="GO:0003677">
    <property type="term" value="F:DNA binding"/>
    <property type="evidence" value="ECO:0007669"/>
    <property type="project" value="UniProtKB-UniRule"/>
</dbReference>
<feature type="DNA-binding region" description="H-T-H motif" evidence="2">
    <location>
        <begin position="36"/>
        <end position="55"/>
    </location>
</feature>
<dbReference type="PANTHER" id="PTHR43479">
    <property type="entry name" value="ACREF/ENVCD OPERON REPRESSOR-RELATED"/>
    <property type="match status" value="1"/>
</dbReference>
<dbReference type="InterPro" id="IPR001647">
    <property type="entry name" value="HTH_TetR"/>
</dbReference>
<evidence type="ECO:0000259" key="3">
    <source>
        <dbReference type="PROSITE" id="PS50977"/>
    </source>
</evidence>
<evidence type="ECO:0000256" key="2">
    <source>
        <dbReference type="PROSITE-ProRule" id="PRU00335"/>
    </source>
</evidence>
<name>A0A0C2W7K5_9BACL</name>
<dbReference type="PROSITE" id="PS50977">
    <property type="entry name" value="HTH_TETR_2"/>
    <property type="match status" value="1"/>
</dbReference>
<dbReference type="Proteomes" id="UP000031938">
    <property type="component" value="Unassembled WGS sequence"/>
</dbReference>
<dbReference type="Gene3D" id="1.10.357.10">
    <property type="entry name" value="Tetracycline Repressor, domain 2"/>
    <property type="match status" value="1"/>
</dbReference>
<dbReference type="AlphaFoldDB" id="A0A0C2W7K5"/>
<dbReference type="InterPro" id="IPR050624">
    <property type="entry name" value="HTH-type_Tx_Regulator"/>
</dbReference>
<proteinExistence type="predicted"/>
<dbReference type="Pfam" id="PF14278">
    <property type="entry name" value="TetR_C_8"/>
    <property type="match status" value="1"/>
</dbReference>
<dbReference type="Pfam" id="PF00440">
    <property type="entry name" value="TetR_N"/>
    <property type="match status" value="1"/>
</dbReference>
<evidence type="ECO:0000313" key="4">
    <source>
        <dbReference type="EMBL" id="KIL51993.1"/>
    </source>
</evidence>
<reference evidence="4 5" key="1">
    <citation type="submission" date="2015-01" db="EMBL/GenBank/DDBJ databases">
        <title>Genome sequencing of Jeotgalibacillus soli.</title>
        <authorList>
            <person name="Goh K.M."/>
            <person name="Chan K.-G."/>
            <person name="Yaakop A.S."/>
            <person name="Ee R."/>
            <person name="Gan H.M."/>
            <person name="Chan C.S."/>
        </authorList>
    </citation>
    <scope>NUCLEOTIDE SEQUENCE [LARGE SCALE GENOMIC DNA]</scope>
    <source>
        <strain evidence="4 5">P9</strain>
    </source>
</reference>
<dbReference type="SUPFAM" id="SSF46689">
    <property type="entry name" value="Homeodomain-like"/>
    <property type="match status" value="1"/>
</dbReference>
<dbReference type="EMBL" id="JXRP01000006">
    <property type="protein sequence ID" value="KIL51993.1"/>
    <property type="molecule type" value="Genomic_DNA"/>
</dbReference>
<feature type="domain" description="HTH tetR-type" evidence="3">
    <location>
        <begin position="13"/>
        <end position="73"/>
    </location>
</feature>
<dbReference type="PATRIC" id="fig|889306.3.peg.365"/>
<accession>A0A0C2W7K5</accession>
<dbReference type="InterPro" id="IPR039532">
    <property type="entry name" value="TetR_C_Firmicutes"/>
</dbReference>
<sequence length="198" mass="23341">MSPGRKKIDKRVTRTKEALKASLVELIGEKDFSSITITEITRRVDFNRGTFYAHYTDKEELLNDIITDMIKGFTNAFRETFKDRDFVDFNQLASSSIKIFDHVSLNEQMYKTMLNPHIMPGFLEQIVGGVKKVIMEECIYHDYDQALDINVYIHSRVYALIGMIMYWLQEDFKYSPRYMSEQLLLLMNYKPKHITIKP</sequence>
<protein>
    <recommendedName>
        <fullName evidence="3">HTH tetR-type domain-containing protein</fullName>
    </recommendedName>
</protein>
<dbReference type="InterPro" id="IPR009057">
    <property type="entry name" value="Homeodomain-like_sf"/>
</dbReference>
<evidence type="ECO:0000313" key="5">
    <source>
        <dbReference type="Proteomes" id="UP000031938"/>
    </source>
</evidence>
<keyword evidence="1 2" id="KW-0238">DNA-binding</keyword>
<organism evidence="4 5">
    <name type="scientific">Jeotgalibacillus soli</name>
    <dbReference type="NCBI Taxonomy" id="889306"/>
    <lineage>
        <taxon>Bacteria</taxon>
        <taxon>Bacillati</taxon>
        <taxon>Bacillota</taxon>
        <taxon>Bacilli</taxon>
        <taxon>Bacillales</taxon>
        <taxon>Caryophanaceae</taxon>
        <taxon>Jeotgalibacillus</taxon>
    </lineage>
</organism>
<gene>
    <name evidence="4" type="ORF">KP78_03630</name>
</gene>
<dbReference type="OrthoDB" id="9810250at2"/>
<dbReference type="RefSeq" id="WP_041085764.1">
    <property type="nucleotide sequence ID" value="NZ_JXRP01000006.1"/>
</dbReference>
<evidence type="ECO:0000256" key="1">
    <source>
        <dbReference type="ARBA" id="ARBA00023125"/>
    </source>
</evidence>
<keyword evidence="5" id="KW-1185">Reference proteome</keyword>
<dbReference type="PANTHER" id="PTHR43479:SF7">
    <property type="entry name" value="TETR-FAMILY TRANSCRIPTIONAL REGULATOR"/>
    <property type="match status" value="1"/>
</dbReference>